<dbReference type="STRING" id="1434232.MAIT1_03222"/>
<proteinExistence type="predicted"/>
<reference evidence="1 2" key="1">
    <citation type="journal article" date="2016" name="BMC Genomics">
        <title>Combined genomic and structural analyses of a cultured magnetotactic bacterium reveals its niche adaptation to a dynamic environment.</title>
        <authorList>
            <person name="Araujo A.C."/>
            <person name="Morillo V."/>
            <person name="Cypriano J."/>
            <person name="Teixeira L.C."/>
            <person name="Leao P."/>
            <person name="Lyra S."/>
            <person name="Almeida L.G."/>
            <person name="Bazylinski D.A."/>
            <person name="Vasconcellos A.T."/>
            <person name="Abreu F."/>
            <person name="Lins U."/>
        </authorList>
    </citation>
    <scope>NUCLEOTIDE SEQUENCE [LARGE SCALE GENOMIC DNA]</scope>
    <source>
        <strain evidence="1 2">IT-1</strain>
    </source>
</reference>
<name>A0A1Y2K5X4_9PROT</name>
<sequence length="91" mass="9856">MHGYKQLAIFSPTTIACLEHAMRFRVSLHDGFQRVDVTVDEAALPRVMDMFGSAAEGSARRVLDVTPEEICLPQTQDFGLSGPSATSSSAQ</sequence>
<accession>A0A1Y2K5X4</accession>
<dbReference type="EMBL" id="LVJN01000018">
    <property type="protein sequence ID" value="OSM05081.1"/>
    <property type="molecule type" value="Genomic_DNA"/>
</dbReference>
<protein>
    <submittedName>
        <fullName evidence="1">Uncharacterized protein</fullName>
    </submittedName>
</protein>
<evidence type="ECO:0000313" key="1">
    <source>
        <dbReference type="EMBL" id="OSM05081.1"/>
    </source>
</evidence>
<gene>
    <name evidence="1" type="ORF">MAIT1_03222</name>
</gene>
<dbReference type="Proteomes" id="UP000194003">
    <property type="component" value="Unassembled WGS sequence"/>
</dbReference>
<evidence type="ECO:0000313" key="2">
    <source>
        <dbReference type="Proteomes" id="UP000194003"/>
    </source>
</evidence>
<keyword evidence="2" id="KW-1185">Reference proteome</keyword>
<comment type="caution">
    <text evidence="1">The sequence shown here is derived from an EMBL/GenBank/DDBJ whole genome shotgun (WGS) entry which is preliminary data.</text>
</comment>
<dbReference type="RefSeq" id="WP_143814720.1">
    <property type="nucleotide sequence ID" value="NZ_LVJN01000018.1"/>
</dbReference>
<dbReference type="PROSITE" id="PS51257">
    <property type="entry name" value="PROKAR_LIPOPROTEIN"/>
    <property type="match status" value="1"/>
</dbReference>
<organism evidence="1 2">
    <name type="scientific">Magnetofaba australis IT-1</name>
    <dbReference type="NCBI Taxonomy" id="1434232"/>
    <lineage>
        <taxon>Bacteria</taxon>
        <taxon>Pseudomonadati</taxon>
        <taxon>Pseudomonadota</taxon>
        <taxon>Magnetococcia</taxon>
        <taxon>Magnetococcales</taxon>
        <taxon>Magnetococcaceae</taxon>
        <taxon>Magnetofaba</taxon>
    </lineage>
</organism>
<dbReference type="AlphaFoldDB" id="A0A1Y2K5X4"/>